<evidence type="ECO:0000313" key="1">
    <source>
        <dbReference type="EMBL" id="KZT10617.1"/>
    </source>
</evidence>
<feature type="non-terminal residue" evidence="1">
    <location>
        <position position="1"/>
    </location>
</feature>
<proteinExistence type="predicted"/>
<dbReference type="EMBL" id="KV427608">
    <property type="protein sequence ID" value="KZT10617.1"/>
    <property type="molecule type" value="Genomic_DNA"/>
</dbReference>
<reference evidence="1 2" key="1">
    <citation type="journal article" date="2016" name="Mol. Biol. Evol.">
        <title>Comparative Genomics of Early-Diverging Mushroom-Forming Fungi Provides Insights into the Origins of Lignocellulose Decay Capabilities.</title>
        <authorList>
            <person name="Nagy L.G."/>
            <person name="Riley R."/>
            <person name="Tritt A."/>
            <person name="Adam C."/>
            <person name="Daum C."/>
            <person name="Floudas D."/>
            <person name="Sun H."/>
            <person name="Yadav J.S."/>
            <person name="Pangilinan J."/>
            <person name="Larsson K.H."/>
            <person name="Matsuura K."/>
            <person name="Barry K."/>
            <person name="Labutti K."/>
            <person name="Kuo R."/>
            <person name="Ohm R.A."/>
            <person name="Bhattacharya S.S."/>
            <person name="Shirouzu T."/>
            <person name="Yoshinaga Y."/>
            <person name="Martin F.M."/>
            <person name="Grigoriev I.V."/>
            <person name="Hibbett D.S."/>
        </authorList>
    </citation>
    <scope>NUCLEOTIDE SEQUENCE [LARGE SCALE GENOMIC DNA]</scope>
    <source>
        <strain evidence="1 2">93-53</strain>
    </source>
</reference>
<evidence type="ECO:0000313" key="2">
    <source>
        <dbReference type="Proteomes" id="UP000076871"/>
    </source>
</evidence>
<dbReference type="InParanoid" id="A0A165GP82"/>
<dbReference type="RefSeq" id="XP_040768357.1">
    <property type="nucleotide sequence ID" value="XM_040907931.1"/>
</dbReference>
<sequence>SRFYIGLNSKRNASRFSPHSQQSTPLARASSTQISVLGIAAWFGLLLVCPGSQWSSNAPSVSSCSRTVWTPTNAGDREVDCRLRKPPTAVLLTALYVPSPAGLPHDLCVPRLVKWRAIV</sequence>
<dbReference type="GeneID" id="63824960"/>
<keyword evidence="2" id="KW-1185">Reference proteome</keyword>
<accession>A0A165GP82</accession>
<dbReference type="AlphaFoldDB" id="A0A165GP82"/>
<organism evidence="1 2">
    <name type="scientific">Laetiporus sulphureus 93-53</name>
    <dbReference type="NCBI Taxonomy" id="1314785"/>
    <lineage>
        <taxon>Eukaryota</taxon>
        <taxon>Fungi</taxon>
        <taxon>Dikarya</taxon>
        <taxon>Basidiomycota</taxon>
        <taxon>Agaricomycotina</taxon>
        <taxon>Agaricomycetes</taxon>
        <taxon>Polyporales</taxon>
        <taxon>Laetiporus</taxon>
    </lineage>
</organism>
<gene>
    <name evidence="1" type="ORF">LAESUDRAFT_720963</name>
</gene>
<dbReference type="Proteomes" id="UP000076871">
    <property type="component" value="Unassembled WGS sequence"/>
</dbReference>
<name>A0A165GP82_9APHY</name>
<protein>
    <submittedName>
        <fullName evidence="1">Uncharacterized protein</fullName>
    </submittedName>
</protein>